<name>A0ABS7ASK4_9CLOT</name>
<dbReference type="SMART" id="SM00382">
    <property type="entry name" value="AAA"/>
    <property type="match status" value="1"/>
</dbReference>
<keyword evidence="4 6" id="KW-0067">ATP-binding</keyword>
<sequence>MENNLSISNVNFSYGNKKILNNISCNCNNGITALLGNNGAGKTTLMKIITGLKKPKSGKIELNGKDLLYAQNIGLNEIGYLPQNFDIYPNVLGYDFLSYVCDIKNIDKHKKEKILEEVIYKFNLNEVIKRPVSKYSGGYKRRLGIAQAVLGDSKLIIIDEPTVGLDPEQRLEFRHYLSEIGHDRITLISTHIIEDAELYSDNVLVINNGSIKFNGSVSDIIGKSAPNIYSVICNVENLKEIRKSVVVIEEKRLNNKEVKIKFIKNSCEINNSKPEKEVSLENAYVYIQKQQGIL</sequence>
<dbReference type="PANTHER" id="PTHR43335">
    <property type="entry name" value="ABC TRANSPORTER, ATP-BINDING PROTEIN"/>
    <property type="match status" value="1"/>
</dbReference>
<evidence type="ECO:0000256" key="4">
    <source>
        <dbReference type="ARBA" id="ARBA00022840"/>
    </source>
</evidence>
<dbReference type="Proteomes" id="UP001519921">
    <property type="component" value="Unassembled WGS sequence"/>
</dbReference>
<proteinExistence type="inferred from homology"/>
<evidence type="ECO:0000313" key="6">
    <source>
        <dbReference type="EMBL" id="MBW6411648.1"/>
    </source>
</evidence>
<dbReference type="RefSeq" id="WP_219781115.1">
    <property type="nucleotide sequence ID" value="NZ_JAHXPT010000017.1"/>
</dbReference>
<dbReference type="InterPro" id="IPR003439">
    <property type="entry name" value="ABC_transporter-like_ATP-bd"/>
</dbReference>
<dbReference type="Pfam" id="PF00005">
    <property type="entry name" value="ABC_tran"/>
    <property type="match status" value="1"/>
</dbReference>
<keyword evidence="7" id="KW-1185">Reference proteome</keyword>
<organism evidence="6 7">
    <name type="scientific">Clostridium weizhouense</name>
    <dbReference type="NCBI Taxonomy" id="2859781"/>
    <lineage>
        <taxon>Bacteria</taxon>
        <taxon>Bacillati</taxon>
        <taxon>Bacillota</taxon>
        <taxon>Clostridia</taxon>
        <taxon>Eubacteriales</taxon>
        <taxon>Clostridiaceae</taxon>
        <taxon>Clostridium</taxon>
    </lineage>
</organism>
<dbReference type="GO" id="GO:0005524">
    <property type="term" value="F:ATP binding"/>
    <property type="evidence" value="ECO:0007669"/>
    <property type="project" value="UniProtKB-KW"/>
</dbReference>
<keyword evidence="3" id="KW-0547">Nucleotide-binding</keyword>
<evidence type="ECO:0000256" key="1">
    <source>
        <dbReference type="ARBA" id="ARBA00005417"/>
    </source>
</evidence>
<gene>
    <name evidence="6" type="ORF">KYD98_16325</name>
</gene>
<dbReference type="PROSITE" id="PS50893">
    <property type="entry name" value="ABC_TRANSPORTER_2"/>
    <property type="match status" value="1"/>
</dbReference>
<evidence type="ECO:0000256" key="2">
    <source>
        <dbReference type="ARBA" id="ARBA00022448"/>
    </source>
</evidence>
<dbReference type="InterPro" id="IPR027417">
    <property type="entry name" value="P-loop_NTPase"/>
</dbReference>
<dbReference type="EMBL" id="JAHXPT010000017">
    <property type="protein sequence ID" value="MBW6411648.1"/>
    <property type="molecule type" value="Genomic_DNA"/>
</dbReference>
<evidence type="ECO:0000256" key="3">
    <source>
        <dbReference type="ARBA" id="ARBA00022741"/>
    </source>
</evidence>
<dbReference type="PANTHER" id="PTHR43335:SF2">
    <property type="entry name" value="ABC TRANSPORTER, ATP-BINDING PROTEIN"/>
    <property type="match status" value="1"/>
</dbReference>
<accession>A0ABS7ASK4</accession>
<evidence type="ECO:0000313" key="7">
    <source>
        <dbReference type="Proteomes" id="UP001519921"/>
    </source>
</evidence>
<dbReference type="InterPro" id="IPR003593">
    <property type="entry name" value="AAA+_ATPase"/>
</dbReference>
<dbReference type="Gene3D" id="3.40.50.300">
    <property type="entry name" value="P-loop containing nucleotide triphosphate hydrolases"/>
    <property type="match status" value="1"/>
</dbReference>
<comment type="caution">
    <text evidence="6">The sequence shown here is derived from an EMBL/GenBank/DDBJ whole genome shotgun (WGS) entry which is preliminary data.</text>
</comment>
<feature type="domain" description="ABC transporter" evidence="5">
    <location>
        <begin position="5"/>
        <end position="233"/>
    </location>
</feature>
<comment type="similarity">
    <text evidence="1">Belongs to the ABC transporter superfamily.</text>
</comment>
<evidence type="ECO:0000259" key="5">
    <source>
        <dbReference type="PROSITE" id="PS50893"/>
    </source>
</evidence>
<reference evidence="6 7" key="1">
    <citation type="submission" date="2021-07" db="EMBL/GenBank/DDBJ databases">
        <title>Clostridium weizhouense sp. nov., an anaerobic bacterium isolated from activated sludge of Petroleum wastewater.</title>
        <authorList>
            <person name="Li Q."/>
        </authorList>
    </citation>
    <scope>NUCLEOTIDE SEQUENCE [LARGE SCALE GENOMIC DNA]</scope>
    <source>
        <strain evidence="6 7">YB-6</strain>
    </source>
</reference>
<dbReference type="SUPFAM" id="SSF52540">
    <property type="entry name" value="P-loop containing nucleoside triphosphate hydrolases"/>
    <property type="match status" value="1"/>
</dbReference>
<protein>
    <submittedName>
        <fullName evidence="6">ATP-binding cassette domain-containing protein</fullName>
    </submittedName>
</protein>
<keyword evidence="2" id="KW-0813">Transport</keyword>